<evidence type="ECO:0000313" key="2">
    <source>
        <dbReference type="EMBL" id="KIM47290.1"/>
    </source>
</evidence>
<reference evidence="3" key="2">
    <citation type="submission" date="2015-01" db="EMBL/GenBank/DDBJ databases">
        <title>Evolutionary Origins and Diversification of the Mycorrhizal Mutualists.</title>
        <authorList>
            <consortium name="DOE Joint Genome Institute"/>
            <consortium name="Mycorrhizal Genomics Consortium"/>
            <person name="Kohler A."/>
            <person name="Kuo A."/>
            <person name="Nagy L.G."/>
            <person name="Floudas D."/>
            <person name="Copeland A."/>
            <person name="Barry K.W."/>
            <person name="Cichocki N."/>
            <person name="Veneault-Fourrey C."/>
            <person name="LaButti K."/>
            <person name="Lindquist E.A."/>
            <person name="Lipzen A."/>
            <person name="Lundell T."/>
            <person name="Morin E."/>
            <person name="Murat C."/>
            <person name="Riley R."/>
            <person name="Ohm R."/>
            <person name="Sun H."/>
            <person name="Tunlid A."/>
            <person name="Henrissat B."/>
            <person name="Grigoriev I.V."/>
            <person name="Hibbett D.S."/>
            <person name="Martin F."/>
        </authorList>
    </citation>
    <scope>NUCLEOTIDE SEQUENCE [LARGE SCALE GENOMIC DNA]</scope>
    <source>
        <strain evidence="3">h7</strain>
    </source>
</reference>
<organism evidence="2 3">
    <name type="scientific">Hebeloma cylindrosporum</name>
    <dbReference type="NCBI Taxonomy" id="76867"/>
    <lineage>
        <taxon>Eukaryota</taxon>
        <taxon>Fungi</taxon>
        <taxon>Dikarya</taxon>
        <taxon>Basidiomycota</taxon>
        <taxon>Agaricomycotina</taxon>
        <taxon>Agaricomycetes</taxon>
        <taxon>Agaricomycetidae</taxon>
        <taxon>Agaricales</taxon>
        <taxon>Agaricineae</taxon>
        <taxon>Hymenogastraceae</taxon>
        <taxon>Hebeloma</taxon>
    </lineage>
</organism>
<feature type="compositionally biased region" description="Polar residues" evidence="1">
    <location>
        <begin position="16"/>
        <end position="30"/>
    </location>
</feature>
<evidence type="ECO:0000313" key="3">
    <source>
        <dbReference type="Proteomes" id="UP000053424"/>
    </source>
</evidence>
<accession>A0A0C3CET6</accession>
<keyword evidence="3" id="KW-1185">Reference proteome</keyword>
<sequence>MAECIHSIIAGLSPNDLLNSDTDNGANAGQASDRGGASSLEPMRSFCKIFSDGTEERCPYTPKE</sequence>
<proteinExistence type="predicted"/>
<reference evidence="2 3" key="1">
    <citation type="submission" date="2014-04" db="EMBL/GenBank/DDBJ databases">
        <authorList>
            <consortium name="DOE Joint Genome Institute"/>
            <person name="Kuo A."/>
            <person name="Gay G."/>
            <person name="Dore J."/>
            <person name="Kohler A."/>
            <person name="Nagy L.G."/>
            <person name="Floudas D."/>
            <person name="Copeland A."/>
            <person name="Barry K.W."/>
            <person name="Cichocki N."/>
            <person name="Veneault-Fourrey C."/>
            <person name="LaButti K."/>
            <person name="Lindquist E.A."/>
            <person name="Lipzen A."/>
            <person name="Lundell T."/>
            <person name="Morin E."/>
            <person name="Murat C."/>
            <person name="Sun H."/>
            <person name="Tunlid A."/>
            <person name="Henrissat B."/>
            <person name="Grigoriev I.V."/>
            <person name="Hibbett D.S."/>
            <person name="Martin F."/>
            <person name="Nordberg H.P."/>
            <person name="Cantor M.N."/>
            <person name="Hua S.X."/>
        </authorList>
    </citation>
    <scope>NUCLEOTIDE SEQUENCE [LARGE SCALE GENOMIC DNA]</scope>
    <source>
        <strain evidence="3">h7</strain>
    </source>
</reference>
<dbReference type="EMBL" id="KN831770">
    <property type="protein sequence ID" value="KIM47290.1"/>
    <property type="molecule type" value="Genomic_DNA"/>
</dbReference>
<gene>
    <name evidence="2" type="ORF">M413DRAFT_23510</name>
</gene>
<evidence type="ECO:0000256" key="1">
    <source>
        <dbReference type="SAM" id="MobiDB-lite"/>
    </source>
</evidence>
<dbReference type="Proteomes" id="UP000053424">
    <property type="component" value="Unassembled WGS sequence"/>
</dbReference>
<name>A0A0C3CET6_HEBCY</name>
<dbReference type="HOGENOM" id="CLU_2867900_0_0_1"/>
<dbReference type="AlphaFoldDB" id="A0A0C3CET6"/>
<feature type="region of interest" description="Disordered" evidence="1">
    <location>
        <begin position="13"/>
        <end position="40"/>
    </location>
</feature>
<protein>
    <submittedName>
        <fullName evidence="2">Uncharacterized protein</fullName>
    </submittedName>
</protein>